<dbReference type="InterPro" id="IPR052929">
    <property type="entry name" value="RNase_H-like_EbsB-rel"/>
</dbReference>
<dbReference type="PANTHER" id="PTHR47074:SF61">
    <property type="entry name" value="RNASE H TYPE-1 DOMAIN-CONTAINING PROTEIN"/>
    <property type="match status" value="1"/>
</dbReference>
<keyword evidence="3" id="KW-1185">Reference proteome</keyword>
<proteinExistence type="predicted"/>
<dbReference type="CDD" id="cd06222">
    <property type="entry name" value="RNase_H_like"/>
    <property type="match status" value="1"/>
</dbReference>
<reference evidence="2 3" key="1">
    <citation type="journal article" date="2021" name="bioRxiv">
        <title>The Gossypium anomalum genome as a resource for cotton improvement and evolutionary analysis of hybrid incompatibility.</title>
        <authorList>
            <person name="Grover C.E."/>
            <person name="Yuan D."/>
            <person name="Arick M.A."/>
            <person name="Miller E.R."/>
            <person name="Hu G."/>
            <person name="Peterson D.G."/>
            <person name="Wendel J.F."/>
            <person name="Udall J.A."/>
        </authorList>
    </citation>
    <scope>NUCLEOTIDE SEQUENCE [LARGE SCALE GENOMIC DNA]</scope>
    <source>
        <strain evidence="2">JFW-Udall</strain>
        <tissue evidence="2">Leaf</tissue>
    </source>
</reference>
<sequence>MAWASSDDNSDFTVWLKSTFETRSMALCRTTVWALWALWTSRNKFIHEGENQTGIQITSFVQIYLEELDDLKSAIPERRICVDRWTAPMGSRLKVNFDAAFNNHNKESCSGLVIRNSKAEVICCKTEINLNTPSVFSAEAVACLQALKLGLQLGLREIEVEGDSRTIIQKLQEEKEDRFEISMYIKDAQYLSCHFNLCVFLFTNREADRVAYCLAQEGLKKRESIYLTNPVSPGAVEAMAEDRRRLEVVGEDRVKRIEGGRENVLEF</sequence>
<comment type="caution">
    <text evidence="2">The sequence shown here is derived from an EMBL/GenBank/DDBJ whole genome shotgun (WGS) entry which is preliminary data.</text>
</comment>
<dbReference type="AlphaFoldDB" id="A0A8J5Z1Z4"/>
<evidence type="ECO:0000259" key="1">
    <source>
        <dbReference type="Pfam" id="PF13456"/>
    </source>
</evidence>
<dbReference type="Pfam" id="PF13456">
    <property type="entry name" value="RVT_3"/>
    <property type="match status" value="1"/>
</dbReference>
<organism evidence="2 3">
    <name type="scientific">Gossypium anomalum</name>
    <dbReference type="NCBI Taxonomy" id="47600"/>
    <lineage>
        <taxon>Eukaryota</taxon>
        <taxon>Viridiplantae</taxon>
        <taxon>Streptophyta</taxon>
        <taxon>Embryophyta</taxon>
        <taxon>Tracheophyta</taxon>
        <taxon>Spermatophyta</taxon>
        <taxon>Magnoliopsida</taxon>
        <taxon>eudicotyledons</taxon>
        <taxon>Gunneridae</taxon>
        <taxon>Pentapetalae</taxon>
        <taxon>rosids</taxon>
        <taxon>malvids</taxon>
        <taxon>Malvales</taxon>
        <taxon>Malvaceae</taxon>
        <taxon>Malvoideae</taxon>
        <taxon>Gossypium</taxon>
    </lineage>
</organism>
<gene>
    <name evidence="2" type="ORF">CXB51_017986</name>
</gene>
<dbReference type="EMBL" id="JAHUZN010000007">
    <property type="protein sequence ID" value="KAG8489751.1"/>
    <property type="molecule type" value="Genomic_DNA"/>
</dbReference>
<dbReference type="InterPro" id="IPR012337">
    <property type="entry name" value="RNaseH-like_sf"/>
</dbReference>
<dbReference type="InterPro" id="IPR036397">
    <property type="entry name" value="RNaseH_sf"/>
</dbReference>
<dbReference type="PANTHER" id="PTHR47074">
    <property type="entry name" value="BNAC02G40300D PROTEIN"/>
    <property type="match status" value="1"/>
</dbReference>
<accession>A0A8J5Z1Z4</accession>
<dbReference type="InterPro" id="IPR002156">
    <property type="entry name" value="RNaseH_domain"/>
</dbReference>
<dbReference type="OrthoDB" id="999700at2759"/>
<evidence type="ECO:0000313" key="2">
    <source>
        <dbReference type="EMBL" id="KAG8489751.1"/>
    </source>
</evidence>
<protein>
    <recommendedName>
        <fullName evidence="1">RNase H type-1 domain-containing protein</fullName>
    </recommendedName>
</protein>
<name>A0A8J5Z1Z4_9ROSI</name>
<dbReference type="Gene3D" id="3.30.420.10">
    <property type="entry name" value="Ribonuclease H-like superfamily/Ribonuclease H"/>
    <property type="match status" value="1"/>
</dbReference>
<dbReference type="Proteomes" id="UP000701853">
    <property type="component" value="Chromosome 7"/>
</dbReference>
<dbReference type="SUPFAM" id="SSF53098">
    <property type="entry name" value="Ribonuclease H-like"/>
    <property type="match status" value="1"/>
</dbReference>
<dbReference type="InterPro" id="IPR044730">
    <property type="entry name" value="RNase_H-like_dom_plant"/>
</dbReference>
<dbReference type="GO" id="GO:0004523">
    <property type="term" value="F:RNA-DNA hybrid ribonuclease activity"/>
    <property type="evidence" value="ECO:0007669"/>
    <property type="project" value="InterPro"/>
</dbReference>
<feature type="domain" description="RNase H type-1" evidence="1">
    <location>
        <begin position="96"/>
        <end position="217"/>
    </location>
</feature>
<dbReference type="GO" id="GO:0003676">
    <property type="term" value="F:nucleic acid binding"/>
    <property type="evidence" value="ECO:0007669"/>
    <property type="project" value="InterPro"/>
</dbReference>
<evidence type="ECO:0000313" key="3">
    <source>
        <dbReference type="Proteomes" id="UP000701853"/>
    </source>
</evidence>